<dbReference type="CDD" id="cd00761">
    <property type="entry name" value="Glyco_tranf_GTA_type"/>
    <property type="match status" value="1"/>
</dbReference>
<keyword evidence="3" id="KW-1185">Reference proteome</keyword>
<dbReference type="SUPFAM" id="SSF53448">
    <property type="entry name" value="Nucleotide-diphospho-sugar transferases"/>
    <property type="match status" value="1"/>
</dbReference>
<evidence type="ECO:0000259" key="1">
    <source>
        <dbReference type="Pfam" id="PF00535"/>
    </source>
</evidence>
<evidence type="ECO:0000313" key="2">
    <source>
        <dbReference type="EMBL" id="MDR7330603.1"/>
    </source>
</evidence>
<dbReference type="Gene3D" id="3.90.550.10">
    <property type="entry name" value="Spore Coat Polysaccharide Biosynthesis Protein SpsA, Chain A"/>
    <property type="match status" value="1"/>
</dbReference>
<dbReference type="Proteomes" id="UP001180840">
    <property type="component" value="Unassembled WGS sequence"/>
</dbReference>
<gene>
    <name evidence="2" type="ORF">J2S39_002279</name>
</gene>
<proteinExistence type="predicted"/>
<comment type="caution">
    <text evidence="2">The sequence shown here is derived from an EMBL/GenBank/DDBJ whole genome shotgun (WGS) entry which is preliminary data.</text>
</comment>
<organism evidence="2 3">
    <name type="scientific">Corynebacterium guangdongense</name>
    <dbReference type="NCBI Taxonomy" id="1783348"/>
    <lineage>
        <taxon>Bacteria</taxon>
        <taxon>Bacillati</taxon>
        <taxon>Actinomycetota</taxon>
        <taxon>Actinomycetes</taxon>
        <taxon>Mycobacteriales</taxon>
        <taxon>Corynebacteriaceae</taxon>
        <taxon>Corynebacterium</taxon>
    </lineage>
</organism>
<dbReference type="Pfam" id="PF00535">
    <property type="entry name" value="Glycos_transf_2"/>
    <property type="match status" value="1"/>
</dbReference>
<accession>A0ABU2A3E7</accession>
<feature type="domain" description="Glycosyltransferase 2-like" evidence="1">
    <location>
        <begin position="5"/>
        <end position="116"/>
    </location>
</feature>
<dbReference type="RefSeq" id="WP_290196448.1">
    <property type="nucleotide sequence ID" value="NZ_CP047654.1"/>
</dbReference>
<reference evidence="2" key="1">
    <citation type="submission" date="2023-07" db="EMBL/GenBank/DDBJ databases">
        <title>Sequencing the genomes of 1000 actinobacteria strains.</title>
        <authorList>
            <person name="Klenk H.-P."/>
        </authorList>
    </citation>
    <scope>NUCLEOTIDE SEQUENCE</scope>
    <source>
        <strain evidence="2">DSM 107476</strain>
    </source>
</reference>
<name>A0ABU2A3E7_9CORY</name>
<evidence type="ECO:0000313" key="3">
    <source>
        <dbReference type="Proteomes" id="UP001180840"/>
    </source>
</evidence>
<dbReference type="InterPro" id="IPR029044">
    <property type="entry name" value="Nucleotide-diphossugar_trans"/>
</dbReference>
<dbReference type="InterPro" id="IPR001173">
    <property type="entry name" value="Glyco_trans_2-like"/>
</dbReference>
<protein>
    <submittedName>
        <fullName evidence="2">Glycosyltransferase involved in cell wall biosynthesis</fullName>
    </submittedName>
</protein>
<dbReference type="PANTHER" id="PTHR43685:SF14">
    <property type="entry name" value="GLYCOSYLTRANSFERASE 2-LIKE DOMAIN-CONTAINING PROTEIN"/>
    <property type="match status" value="1"/>
</dbReference>
<dbReference type="EMBL" id="JAVDXZ010000001">
    <property type="protein sequence ID" value="MDR7330603.1"/>
    <property type="molecule type" value="Genomic_DNA"/>
</dbReference>
<dbReference type="PANTHER" id="PTHR43685">
    <property type="entry name" value="GLYCOSYLTRANSFERASE"/>
    <property type="match status" value="1"/>
</dbReference>
<dbReference type="InterPro" id="IPR050834">
    <property type="entry name" value="Glycosyltransf_2"/>
</dbReference>
<sequence>MKSISIVIPCFNDAVLLERALASLTRQSVPADEVLVVDNNSTDNSVEVARSFPGVQVITEPRQGITHATRAGFDAATGELIFRTDADVVAPPDFLARLLDAWDAAERSETAGGRRVVAVTGSAEFEIDGLPGRLATAAYLGAYRASVGSALGHHPFYGTNLSLRSEWWRDVRTRVDFDDTRVHDDMHLSFQVSPAETVWYQRDLVVRMDPRALRGTRQILRRFSRGMHTMAVNFRTQPPPRRLTERGVIHLPKRGPR</sequence>